<organism evidence="2">
    <name type="scientific">Streptomyces sp. NBC_00148</name>
    <dbReference type="NCBI Taxonomy" id="2903626"/>
    <lineage>
        <taxon>Bacteria</taxon>
        <taxon>Bacillati</taxon>
        <taxon>Actinomycetota</taxon>
        <taxon>Actinomycetes</taxon>
        <taxon>Kitasatosporales</taxon>
        <taxon>Streptomycetaceae</taxon>
        <taxon>Streptomyces</taxon>
    </lineage>
</organism>
<proteinExistence type="predicted"/>
<accession>A0AAU1LTA4</accession>
<keyword evidence="1" id="KW-1133">Transmembrane helix</keyword>
<evidence type="ECO:0000256" key="1">
    <source>
        <dbReference type="SAM" id="Phobius"/>
    </source>
</evidence>
<keyword evidence="1" id="KW-0472">Membrane</keyword>
<keyword evidence="1" id="KW-0812">Transmembrane</keyword>
<protein>
    <recommendedName>
        <fullName evidence="3">PH domain-containing protein</fullName>
    </recommendedName>
</protein>
<feature type="transmembrane region" description="Helical" evidence="1">
    <location>
        <begin position="41"/>
        <end position="59"/>
    </location>
</feature>
<dbReference type="AlphaFoldDB" id="A0AAU1LTA4"/>
<evidence type="ECO:0008006" key="3">
    <source>
        <dbReference type="Google" id="ProtNLM"/>
    </source>
</evidence>
<reference evidence="2" key="1">
    <citation type="submission" date="2022-10" db="EMBL/GenBank/DDBJ databases">
        <title>The complete genomes of actinobacterial strains from the NBC collection.</title>
        <authorList>
            <person name="Joergensen T.S."/>
            <person name="Alvarez Arevalo M."/>
            <person name="Sterndorff E.B."/>
            <person name="Faurdal D."/>
            <person name="Vuksanovic O."/>
            <person name="Mourched A.-S."/>
            <person name="Charusanti P."/>
            <person name="Shaw S."/>
            <person name="Blin K."/>
            <person name="Weber T."/>
        </authorList>
    </citation>
    <scope>NUCLEOTIDE SEQUENCE</scope>
    <source>
        <strain evidence="2">NBC_00148</strain>
    </source>
</reference>
<feature type="transmembrane region" description="Helical" evidence="1">
    <location>
        <begin position="16"/>
        <end position="35"/>
    </location>
</feature>
<name>A0AAU1LTA4_9ACTN</name>
<gene>
    <name evidence="2" type="ORF">OG222_15185</name>
</gene>
<evidence type="ECO:0000313" key="2">
    <source>
        <dbReference type="EMBL" id="WTQ74365.1"/>
    </source>
</evidence>
<sequence length="171" mass="18882">MNQDQDDNDRIRRARLTRATATALLAVAAVLGPGIGAGVDWWILLALALPAAVLAGWAGSRIGRMNALRDIQLEPGERVLSTYVVRPPYTEHTPPSAHEGPQYHLRVTTRGVQMWERAELLWKHPWTELRVIADGSRLSIHHQGQEAGTMLLERPGSAQEVRLAAQRHGVA</sequence>
<dbReference type="EMBL" id="CP108169">
    <property type="protein sequence ID" value="WTQ74365.1"/>
    <property type="molecule type" value="Genomic_DNA"/>
</dbReference>